<keyword evidence="2" id="KW-0812">Transmembrane</keyword>
<feature type="region of interest" description="Disordered" evidence="1">
    <location>
        <begin position="44"/>
        <end position="112"/>
    </location>
</feature>
<dbReference type="Proteomes" id="UP000800039">
    <property type="component" value="Unassembled WGS sequence"/>
</dbReference>
<evidence type="ECO:0000313" key="3">
    <source>
        <dbReference type="EMBL" id="KAF1842435.1"/>
    </source>
</evidence>
<keyword evidence="4" id="KW-1185">Reference proteome</keyword>
<dbReference type="EMBL" id="ML976618">
    <property type="protein sequence ID" value="KAF1842435.1"/>
    <property type="molecule type" value="Genomic_DNA"/>
</dbReference>
<feature type="compositionally biased region" description="Basic and acidic residues" evidence="1">
    <location>
        <begin position="53"/>
        <end position="67"/>
    </location>
</feature>
<organism evidence="3 4">
    <name type="scientific">Cucurbitaria berberidis CBS 394.84</name>
    <dbReference type="NCBI Taxonomy" id="1168544"/>
    <lineage>
        <taxon>Eukaryota</taxon>
        <taxon>Fungi</taxon>
        <taxon>Dikarya</taxon>
        <taxon>Ascomycota</taxon>
        <taxon>Pezizomycotina</taxon>
        <taxon>Dothideomycetes</taxon>
        <taxon>Pleosporomycetidae</taxon>
        <taxon>Pleosporales</taxon>
        <taxon>Pleosporineae</taxon>
        <taxon>Cucurbitariaceae</taxon>
        <taxon>Cucurbitaria</taxon>
    </lineage>
</organism>
<protein>
    <submittedName>
        <fullName evidence="3">Uncharacterized protein</fullName>
    </submittedName>
</protein>
<name>A0A9P4L5A9_9PLEO</name>
<dbReference type="GeneID" id="63851404"/>
<feature type="compositionally biased region" description="Polar residues" evidence="1">
    <location>
        <begin position="74"/>
        <end position="91"/>
    </location>
</feature>
<keyword evidence="2" id="KW-1133">Transmembrane helix</keyword>
<keyword evidence="2" id="KW-0472">Membrane</keyword>
<accession>A0A9P4L5A9</accession>
<dbReference type="AlphaFoldDB" id="A0A9P4L5A9"/>
<sequence length="112" mass="11700">MTAKIGGLSASVIAAIAAGGIFGLLAITIILAVLCDIPKRMKRRKHTGIMEPSGKKSLEISEVEKGSVDASVTEVPSTNSSTNYSSVQPTRPASPECHCEHPVASPNPPRAY</sequence>
<evidence type="ECO:0000313" key="4">
    <source>
        <dbReference type="Proteomes" id="UP000800039"/>
    </source>
</evidence>
<dbReference type="RefSeq" id="XP_040784998.1">
    <property type="nucleotide sequence ID" value="XM_040934153.1"/>
</dbReference>
<reference evidence="3" key="1">
    <citation type="submission" date="2020-01" db="EMBL/GenBank/DDBJ databases">
        <authorList>
            <consortium name="DOE Joint Genome Institute"/>
            <person name="Haridas S."/>
            <person name="Albert R."/>
            <person name="Binder M."/>
            <person name="Bloem J."/>
            <person name="Labutti K."/>
            <person name="Salamov A."/>
            <person name="Andreopoulos B."/>
            <person name="Baker S.E."/>
            <person name="Barry K."/>
            <person name="Bills G."/>
            <person name="Bluhm B.H."/>
            <person name="Cannon C."/>
            <person name="Castanera R."/>
            <person name="Culley D.E."/>
            <person name="Daum C."/>
            <person name="Ezra D."/>
            <person name="Gonzalez J.B."/>
            <person name="Henrissat B."/>
            <person name="Kuo A."/>
            <person name="Liang C."/>
            <person name="Lipzen A."/>
            <person name="Lutzoni F."/>
            <person name="Magnuson J."/>
            <person name="Mondo S."/>
            <person name="Nolan M."/>
            <person name="Ohm R."/>
            <person name="Pangilinan J."/>
            <person name="Park H.-J."/>
            <person name="Ramirez L."/>
            <person name="Alfaro M."/>
            <person name="Sun H."/>
            <person name="Tritt A."/>
            <person name="Yoshinaga Y."/>
            <person name="Zwiers L.-H."/>
            <person name="Turgeon B.G."/>
            <person name="Goodwin S.B."/>
            <person name="Spatafora J.W."/>
            <person name="Crous P.W."/>
            <person name="Grigoriev I.V."/>
        </authorList>
    </citation>
    <scope>NUCLEOTIDE SEQUENCE</scope>
    <source>
        <strain evidence="3">CBS 394.84</strain>
    </source>
</reference>
<comment type="caution">
    <text evidence="3">The sequence shown here is derived from an EMBL/GenBank/DDBJ whole genome shotgun (WGS) entry which is preliminary data.</text>
</comment>
<feature type="transmembrane region" description="Helical" evidence="2">
    <location>
        <begin position="12"/>
        <end position="35"/>
    </location>
</feature>
<evidence type="ECO:0000256" key="1">
    <source>
        <dbReference type="SAM" id="MobiDB-lite"/>
    </source>
</evidence>
<proteinExistence type="predicted"/>
<gene>
    <name evidence="3" type="ORF">K460DRAFT_370401</name>
</gene>
<dbReference type="OrthoDB" id="3791095at2759"/>
<evidence type="ECO:0000256" key="2">
    <source>
        <dbReference type="SAM" id="Phobius"/>
    </source>
</evidence>